<dbReference type="EMBL" id="JAARRG010000013">
    <property type="protein sequence ID" value="MBC1487238.1"/>
    <property type="molecule type" value="Genomic_DNA"/>
</dbReference>
<dbReference type="Proteomes" id="UP000523362">
    <property type="component" value="Unassembled WGS sequence"/>
</dbReference>
<dbReference type="InterPro" id="IPR002071">
    <property type="entry name" value="Thermonucl_AS"/>
</dbReference>
<dbReference type="SUPFAM" id="SSF50199">
    <property type="entry name" value="Staphylococcal nuclease"/>
    <property type="match status" value="1"/>
</dbReference>
<gene>
    <name evidence="5" type="ORF">HB897_13465</name>
</gene>
<evidence type="ECO:0000313" key="5">
    <source>
        <dbReference type="EMBL" id="MBC1487238.1"/>
    </source>
</evidence>
<evidence type="ECO:0000313" key="6">
    <source>
        <dbReference type="Proteomes" id="UP000523362"/>
    </source>
</evidence>
<keyword evidence="1" id="KW-0540">Nuclease</keyword>
<dbReference type="GO" id="GO:0016787">
    <property type="term" value="F:hydrolase activity"/>
    <property type="evidence" value="ECO:0007669"/>
    <property type="project" value="UniProtKB-KW"/>
</dbReference>
<dbReference type="SMART" id="SM00318">
    <property type="entry name" value="SNc"/>
    <property type="match status" value="1"/>
</dbReference>
<proteinExistence type="predicted"/>
<dbReference type="AlphaFoldDB" id="A0A7X0X406"/>
<keyword evidence="2" id="KW-0255">Endonuclease</keyword>
<keyword evidence="3" id="KW-0378">Hydrolase</keyword>
<comment type="caution">
    <text evidence="5">The sequence shown here is derived from an EMBL/GenBank/DDBJ whole genome shotgun (WGS) entry which is preliminary data.</text>
</comment>
<dbReference type="PANTHER" id="PTHR12302">
    <property type="entry name" value="EBNA2 BINDING PROTEIN P100"/>
    <property type="match status" value="1"/>
</dbReference>
<dbReference type="GO" id="GO:0003676">
    <property type="term" value="F:nucleic acid binding"/>
    <property type="evidence" value="ECO:0007669"/>
    <property type="project" value="InterPro"/>
</dbReference>
<dbReference type="InterPro" id="IPR035437">
    <property type="entry name" value="SNase_OB-fold_sf"/>
</dbReference>
<evidence type="ECO:0000259" key="4">
    <source>
        <dbReference type="PROSITE" id="PS50830"/>
    </source>
</evidence>
<accession>A0A7X0X406</accession>
<dbReference type="Gene3D" id="2.40.50.90">
    <property type="match status" value="1"/>
</dbReference>
<evidence type="ECO:0000256" key="1">
    <source>
        <dbReference type="ARBA" id="ARBA00022722"/>
    </source>
</evidence>
<dbReference type="PROSITE" id="PS01284">
    <property type="entry name" value="TNASE_2"/>
    <property type="match status" value="1"/>
</dbReference>
<evidence type="ECO:0000256" key="2">
    <source>
        <dbReference type="ARBA" id="ARBA00022759"/>
    </source>
</evidence>
<evidence type="ECO:0000256" key="3">
    <source>
        <dbReference type="ARBA" id="ARBA00022801"/>
    </source>
</evidence>
<dbReference type="CDD" id="cd00175">
    <property type="entry name" value="SNc"/>
    <property type="match status" value="1"/>
</dbReference>
<dbReference type="PANTHER" id="PTHR12302:SF3">
    <property type="entry name" value="SERINE_THREONINE-PROTEIN KINASE 31"/>
    <property type="match status" value="1"/>
</dbReference>
<name>A0A7X0X406_LISSE</name>
<protein>
    <submittedName>
        <fullName evidence="5">Thermonuclease family protein</fullName>
    </submittedName>
</protein>
<organism evidence="5 6">
    <name type="scientific">Listeria seeligeri</name>
    <dbReference type="NCBI Taxonomy" id="1640"/>
    <lineage>
        <taxon>Bacteria</taxon>
        <taxon>Bacillati</taxon>
        <taxon>Bacillota</taxon>
        <taxon>Bacilli</taxon>
        <taxon>Bacillales</taxon>
        <taxon>Listeriaceae</taxon>
        <taxon>Listeria</taxon>
    </lineage>
</organism>
<feature type="domain" description="TNase-like" evidence="4">
    <location>
        <begin position="53"/>
        <end position="188"/>
    </location>
</feature>
<dbReference type="InterPro" id="IPR016071">
    <property type="entry name" value="Staphylococal_nuclease_OB-fold"/>
</dbReference>
<dbReference type="GO" id="GO:0004519">
    <property type="term" value="F:endonuclease activity"/>
    <property type="evidence" value="ECO:0007669"/>
    <property type="project" value="UniProtKB-KW"/>
</dbReference>
<sequence>MKKWIITMTIVAITGGFGAIHNDNMNEKMNQAVTSVKSFLPFREEKTTAAQKNTVPVTLDHVVDGDTLSVTFDGETKAKTVRLLLIDTPESVKPNTPVQPYAKEASNYMKELVTNKKLTLEYDAGGATDKYGRVLAYVYADGKNINEIMLKEGYARVAYVYEPNTRYLSDFKKAETEAKKNNKNIWSKQGYVTNNGFQE</sequence>
<reference evidence="5 6" key="1">
    <citation type="submission" date="2020-03" db="EMBL/GenBank/DDBJ databases">
        <title>Soil Listeria distribution.</title>
        <authorList>
            <person name="Liao J."/>
            <person name="Wiedmann M."/>
        </authorList>
    </citation>
    <scope>NUCLEOTIDE SEQUENCE [LARGE SCALE GENOMIC DNA]</scope>
    <source>
        <strain evidence="5 6">FSL L7-1560</strain>
    </source>
</reference>
<dbReference type="Pfam" id="PF00565">
    <property type="entry name" value="SNase"/>
    <property type="match status" value="1"/>
</dbReference>
<dbReference type="PROSITE" id="PS50830">
    <property type="entry name" value="TNASE_3"/>
    <property type="match status" value="1"/>
</dbReference>